<evidence type="ECO:0000313" key="5">
    <source>
        <dbReference type="EMBL" id="QDV07916.1"/>
    </source>
</evidence>
<dbReference type="AlphaFoldDB" id="A0A518EUY7"/>
<dbReference type="PANTHER" id="PTHR43630">
    <property type="entry name" value="POLY-BETA-1,6-N-ACETYL-D-GLUCOSAMINE SYNTHASE"/>
    <property type="match status" value="1"/>
</dbReference>
<keyword evidence="4" id="KW-1133">Transmembrane helix</keyword>
<dbReference type="Proteomes" id="UP000320390">
    <property type="component" value="Chromosome"/>
</dbReference>
<dbReference type="EMBL" id="CP036434">
    <property type="protein sequence ID" value="QDV07916.1"/>
    <property type="molecule type" value="Genomic_DNA"/>
</dbReference>
<gene>
    <name evidence="5" type="primary">pgaC_3</name>
    <name evidence="5" type="ORF">Poly30_34510</name>
</gene>
<dbReference type="PANTHER" id="PTHR43630:SF1">
    <property type="entry name" value="POLY-BETA-1,6-N-ACETYL-D-GLUCOSAMINE SYNTHASE"/>
    <property type="match status" value="1"/>
</dbReference>
<dbReference type="SUPFAM" id="SSF53448">
    <property type="entry name" value="Nucleotide-diphospho-sugar transferases"/>
    <property type="match status" value="1"/>
</dbReference>
<evidence type="ECO:0000256" key="4">
    <source>
        <dbReference type="SAM" id="Phobius"/>
    </source>
</evidence>
<feature type="transmembrane region" description="Helical" evidence="4">
    <location>
        <begin position="331"/>
        <end position="353"/>
    </location>
</feature>
<evidence type="ECO:0000256" key="1">
    <source>
        <dbReference type="ARBA" id="ARBA00006739"/>
    </source>
</evidence>
<dbReference type="OrthoDB" id="9766299at2"/>
<name>A0A518EUY7_9BACT</name>
<accession>A0A518EUY7</accession>
<dbReference type="GO" id="GO:0016757">
    <property type="term" value="F:glycosyltransferase activity"/>
    <property type="evidence" value="ECO:0007669"/>
    <property type="project" value="UniProtKB-KW"/>
</dbReference>
<evidence type="ECO:0000256" key="2">
    <source>
        <dbReference type="ARBA" id="ARBA00022676"/>
    </source>
</evidence>
<dbReference type="InterPro" id="IPR029044">
    <property type="entry name" value="Nucleotide-diphossugar_trans"/>
</dbReference>
<organism evidence="5 6">
    <name type="scientific">Saltatorellus ferox</name>
    <dbReference type="NCBI Taxonomy" id="2528018"/>
    <lineage>
        <taxon>Bacteria</taxon>
        <taxon>Pseudomonadati</taxon>
        <taxon>Planctomycetota</taxon>
        <taxon>Planctomycetia</taxon>
        <taxon>Planctomycetia incertae sedis</taxon>
        <taxon>Saltatorellus</taxon>
    </lineage>
</organism>
<dbReference type="Pfam" id="PF13641">
    <property type="entry name" value="Glyco_tranf_2_3"/>
    <property type="match status" value="1"/>
</dbReference>
<comment type="similarity">
    <text evidence="1">Belongs to the glycosyltransferase 2 family.</text>
</comment>
<reference evidence="5 6" key="1">
    <citation type="submission" date="2019-02" db="EMBL/GenBank/DDBJ databases">
        <title>Deep-cultivation of Planctomycetes and their phenomic and genomic characterization uncovers novel biology.</title>
        <authorList>
            <person name="Wiegand S."/>
            <person name="Jogler M."/>
            <person name="Boedeker C."/>
            <person name="Pinto D."/>
            <person name="Vollmers J."/>
            <person name="Rivas-Marin E."/>
            <person name="Kohn T."/>
            <person name="Peeters S.H."/>
            <person name="Heuer A."/>
            <person name="Rast P."/>
            <person name="Oberbeckmann S."/>
            <person name="Bunk B."/>
            <person name="Jeske O."/>
            <person name="Meyerdierks A."/>
            <person name="Storesund J.E."/>
            <person name="Kallscheuer N."/>
            <person name="Luecker S."/>
            <person name="Lage O.M."/>
            <person name="Pohl T."/>
            <person name="Merkel B.J."/>
            <person name="Hornburger P."/>
            <person name="Mueller R.-W."/>
            <person name="Bruemmer F."/>
            <person name="Labrenz M."/>
            <person name="Spormann A.M."/>
            <person name="Op den Camp H."/>
            <person name="Overmann J."/>
            <person name="Amann R."/>
            <person name="Jetten M.S.M."/>
            <person name="Mascher T."/>
            <person name="Medema M.H."/>
            <person name="Devos D.P."/>
            <person name="Kaster A.-K."/>
            <person name="Ovreas L."/>
            <person name="Rohde M."/>
            <person name="Galperin M.Y."/>
            <person name="Jogler C."/>
        </authorList>
    </citation>
    <scope>NUCLEOTIDE SEQUENCE [LARGE SCALE GENOMIC DNA]</scope>
    <source>
        <strain evidence="5 6">Poly30</strain>
    </source>
</reference>
<feature type="transmembrane region" description="Helical" evidence="4">
    <location>
        <begin position="397"/>
        <end position="414"/>
    </location>
</feature>
<evidence type="ECO:0000256" key="3">
    <source>
        <dbReference type="ARBA" id="ARBA00022679"/>
    </source>
</evidence>
<keyword evidence="4" id="KW-0472">Membrane</keyword>
<keyword evidence="2 5" id="KW-0328">Glycosyltransferase</keyword>
<dbReference type="Gene3D" id="3.90.550.10">
    <property type="entry name" value="Spore Coat Polysaccharide Biosynthesis Protein SpsA, Chain A"/>
    <property type="match status" value="1"/>
</dbReference>
<dbReference type="EC" id="2.4.1.-" evidence="5"/>
<evidence type="ECO:0000313" key="6">
    <source>
        <dbReference type="Proteomes" id="UP000320390"/>
    </source>
</evidence>
<keyword evidence="6" id="KW-1185">Reference proteome</keyword>
<keyword evidence="4" id="KW-0812">Transmembrane</keyword>
<protein>
    <submittedName>
        <fullName evidence="5">Poly-beta-1,6-N-acetyl-D-glucosamine synthase</fullName>
        <ecNumber evidence="5">2.4.1.-</ecNumber>
    </submittedName>
</protein>
<keyword evidence="3 5" id="KW-0808">Transferase</keyword>
<dbReference type="CDD" id="cd06423">
    <property type="entry name" value="CESA_like"/>
    <property type="match status" value="1"/>
</dbReference>
<dbReference type="RefSeq" id="WP_145199649.1">
    <property type="nucleotide sequence ID" value="NZ_CP036434.1"/>
</dbReference>
<feature type="transmembrane region" description="Helical" evidence="4">
    <location>
        <begin position="365"/>
        <end position="390"/>
    </location>
</feature>
<sequence length="447" mass="50203">MIGEILSALAVGADQWVDNWSGRLSQSGWADWMLFFAPVLFLEVPQYYVPLVATSWKKLSRKPGETGAGEMAPRSNRAQFQRKWPSVSVVVAGRNEAESIEACIRSLVDQGYPNLEIIVVDDHSEDETYAIAKRYARKGVIRVIRNNEEIGRSGRPTASNLGMRFANGDILVSLDADTTFDKGLIEALVRPFDDPQIGIVAGNVLVRNREKNLLTRIQTIEYAVSIDLHKRWSRMTGSTLQASGAIGAFRRSALLDIGGWDPELAEDGDICLRLVKAGWRVTFAPEAVALTDVPDSWKVIIKQRNRWDRGGYRAYFAKHGRLLRPSKSTAGYAYGMWGELVFSTILPLMYPFYVVWLLAQGFSLWSFVVLTSTALYLLLAPLPLVAIAIVSTRTKDVIGLLGAAFVMPFYRALMRWVKIRALLREIFRTKYEDSFLPNSAWNNAPRY</sequence>
<proteinExistence type="inferred from homology"/>